<evidence type="ECO:0000313" key="6">
    <source>
        <dbReference type="Proteomes" id="UP000656077"/>
    </source>
</evidence>
<keyword evidence="1" id="KW-0805">Transcription regulation</keyword>
<dbReference type="PANTHER" id="PTHR30514">
    <property type="entry name" value="GLUCOKINASE"/>
    <property type="match status" value="1"/>
</dbReference>
<evidence type="ECO:0000313" key="5">
    <source>
        <dbReference type="EMBL" id="MVX64022.1"/>
    </source>
</evidence>
<gene>
    <name evidence="5" type="ORF">GKZ28_10005</name>
</gene>
<dbReference type="Proteomes" id="UP000656077">
    <property type="component" value="Unassembled WGS sequence"/>
</dbReference>
<dbReference type="InterPro" id="IPR000281">
    <property type="entry name" value="HTH_RpiR"/>
</dbReference>
<dbReference type="Pfam" id="PF01380">
    <property type="entry name" value="SIS"/>
    <property type="match status" value="1"/>
</dbReference>
<dbReference type="Pfam" id="PF01418">
    <property type="entry name" value="HTH_6"/>
    <property type="match status" value="1"/>
</dbReference>
<dbReference type="InterPro" id="IPR047640">
    <property type="entry name" value="RpiR-like"/>
</dbReference>
<evidence type="ECO:0000256" key="2">
    <source>
        <dbReference type="ARBA" id="ARBA00023125"/>
    </source>
</evidence>
<dbReference type="GO" id="GO:0003677">
    <property type="term" value="F:DNA binding"/>
    <property type="evidence" value="ECO:0007669"/>
    <property type="project" value="UniProtKB-KW"/>
</dbReference>
<organism evidence="5 6">
    <name type="scientific">Clostridium chromiireducens</name>
    <dbReference type="NCBI Taxonomy" id="225345"/>
    <lineage>
        <taxon>Bacteria</taxon>
        <taxon>Bacillati</taxon>
        <taxon>Bacillota</taxon>
        <taxon>Clostridia</taxon>
        <taxon>Eubacteriales</taxon>
        <taxon>Clostridiaceae</taxon>
        <taxon>Clostridium</taxon>
    </lineage>
</organism>
<protein>
    <submittedName>
        <fullName evidence="5">SIS domain-containing protein</fullName>
    </submittedName>
</protein>
<dbReference type="CDD" id="cd05013">
    <property type="entry name" value="SIS_RpiR"/>
    <property type="match status" value="1"/>
</dbReference>
<evidence type="ECO:0000259" key="4">
    <source>
        <dbReference type="PROSITE" id="PS51071"/>
    </source>
</evidence>
<dbReference type="PROSITE" id="PS51071">
    <property type="entry name" value="HTH_RPIR"/>
    <property type="match status" value="1"/>
</dbReference>
<dbReference type="Gene3D" id="3.40.50.10490">
    <property type="entry name" value="Glucose-6-phosphate isomerase like protein, domain 1"/>
    <property type="match status" value="1"/>
</dbReference>
<proteinExistence type="predicted"/>
<dbReference type="SUPFAM" id="SSF53697">
    <property type="entry name" value="SIS domain"/>
    <property type="match status" value="1"/>
</dbReference>
<dbReference type="InterPro" id="IPR035472">
    <property type="entry name" value="RpiR-like_SIS"/>
</dbReference>
<dbReference type="PANTHER" id="PTHR30514:SF10">
    <property type="entry name" value="MURR_RPIR FAMILY TRANSCRIPTIONAL REGULATOR"/>
    <property type="match status" value="1"/>
</dbReference>
<dbReference type="AlphaFoldDB" id="A0A964RLY4"/>
<comment type="caution">
    <text evidence="5">The sequence shown here is derived from an EMBL/GenBank/DDBJ whole genome shotgun (WGS) entry which is preliminary data.</text>
</comment>
<name>A0A964RLY4_9CLOT</name>
<feature type="domain" description="HTH rpiR-type" evidence="4">
    <location>
        <begin position="1"/>
        <end position="76"/>
    </location>
</feature>
<accession>A0A964RLY4</accession>
<dbReference type="GO" id="GO:0003700">
    <property type="term" value="F:DNA-binding transcription factor activity"/>
    <property type="evidence" value="ECO:0007669"/>
    <property type="project" value="InterPro"/>
</dbReference>
<keyword evidence="3" id="KW-0804">Transcription</keyword>
<keyword evidence="2" id="KW-0238">DNA-binding</keyword>
<reference evidence="5" key="1">
    <citation type="submission" date="2019-12" db="EMBL/GenBank/DDBJ databases">
        <title>Microbes associate with the intestines of laboratory mice.</title>
        <authorList>
            <person name="Navarre W."/>
            <person name="Wong E."/>
        </authorList>
    </citation>
    <scope>NUCLEOTIDE SEQUENCE</scope>
    <source>
        <strain evidence="5">NM79_F5</strain>
    </source>
</reference>
<evidence type="ECO:0000256" key="1">
    <source>
        <dbReference type="ARBA" id="ARBA00023015"/>
    </source>
</evidence>
<dbReference type="Gene3D" id="1.10.10.10">
    <property type="entry name" value="Winged helix-like DNA-binding domain superfamily/Winged helix DNA-binding domain"/>
    <property type="match status" value="1"/>
</dbReference>
<dbReference type="InterPro" id="IPR009057">
    <property type="entry name" value="Homeodomain-like_sf"/>
</dbReference>
<dbReference type="SUPFAM" id="SSF46689">
    <property type="entry name" value="Homeodomain-like"/>
    <property type="match status" value="1"/>
</dbReference>
<sequence>MGVLKELQKSEGFTEGELSICSFILKNPEKIVGMSTRELGMATFTSKAAITRFCRKIGCDGYNDFKLKFASEIKSINLNDLEEQSELSERDNIVSIINKVSELQRKVIEETKQEFSLEQLVRIGNILEQTEYIDFYVYDMNVNIAQYGCNQLFHCGKIANTYIATNVQQLLALRKLEKHLAIIISNTGENSRLIEVAKSLKKNKVKTIVITVDRKTTLGQLGDEFLHAVTTEYVEGLQISAFSTSVKYILDVLFCLTFTKQFETNLQLNRSYEKIGKSKLWALLPDM</sequence>
<dbReference type="RefSeq" id="WP_160359067.1">
    <property type="nucleotide sequence ID" value="NZ_WSRQ01000013.1"/>
</dbReference>
<dbReference type="GO" id="GO:1901135">
    <property type="term" value="P:carbohydrate derivative metabolic process"/>
    <property type="evidence" value="ECO:0007669"/>
    <property type="project" value="InterPro"/>
</dbReference>
<evidence type="ECO:0000256" key="3">
    <source>
        <dbReference type="ARBA" id="ARBA00023163"/>
    </source>
</evidence>
<dbReference type="InterPro" id="IPR046348">
    <property type="entry name" value="SIS_dom_sf"/>
</dbReference>
<dbReference type="GO" id="GO:0097367">
    <property type="term" value="F:carbohydrate derivative binding"/>
    <property type="evidence" value="ECO:0007669"/>
    <property type="project" value="InterPro"/>
</dbReference>
<dbReference type="InterPro" id="IPR001347">
    <property type="entry name" value="SIS_dom"/>
</dbReference>
<dbReference type="InterPro" id="IPR036388">
    <property type="entry name" value="WH-like_DNA-bd_sf"/>
</dbReference>
<dbReference type="EMBL" id="WSRQ01000013">
    <property type="protein sequence ID" value="MVX64022.1"/>
    <property type="molecule type" value="Genomic_DNA"/>
</dbReference>